<protein>
    <recommendedName>
        <fullName evidence="4">Transmembrane protein</fullName>
    </recommendedName>
</protein>
<organism evidence="2 3">
    <name type="scientific">Pandoravirus japonicus</name>
    <dbReference type="NCBI Taxonomy" id="2823154"/>
    <lineage>
        <taxon>Viruses</taxon>
        <taxon>Pandoravirus</taxon>
    </lineage>
</organism>
<evidence type="ECO:0000256" key="1">
    <source>
        <dbReference type="SAM" id="Phobius"/>
    </source>
</evidence>
<name>A0A811BME6_9VIRU</name>
<keyword evidence="1" id="KW-0812">Transmembrane</keyword>
<evidence type="ECO:0008006" key="4">
    <source>
        <dbReference type="Google" id="ProtNLM"/>
    </source>
</evidence>
<accession>A0A811BME6</accession>
<evidence type="ECO:0000313" key="3">
    <source>
        <dbReference type="Proteomes" id="UP001253637"/>
    </source>
</evidence>
<sequence length="121" mass="13651">MDRAATPRAPTREDQVEDLLRRIPLSCWTSPREREDALYALRTRTYVAIVFAFFFSSNVFYTDALLLHVFCVGRVCSPSSSVFFLLPGRRRLGGAVMESVRGALARSGADTPHDPKRKKDD</sequence>
<keyword evidence="1" id="KW-1133">Transmembrane helix</keyword>
<reference evidence="2" key="1">
    <citation type="submission" date="2021-04" db="EMBL/GenBank/DDBJ databases">
        <title>Draft Genome Sequence of Pandoravirus japonicus, Isolated from the Sabaishi River of Niigata, Japan.</title>
        <authorList>
            <person name="Hosokawa N."/>
            <person name="Takahashi H."/>
            <person name="Aoki K."/>
            <person name="Takemura M."/>
        </authorList>
    </citation>
    <scope>NUCLEOTIDE SEQUENCE</scope>
</reference>
<evidence type="ECO:0000313" key="2">
    <source>
        <dbReference type="EMBL" id="BCU02973.1"/>
    </source>
</evidence>
<keyword evidence="1" id="KW-0472">Membrane</keyword>
<proteinExistence type="predicted"/>
<feature type="transmembrane region" description="Helical" evidence="1">
    <location>
        <begin position="43"/>
        <end position="61"/>
    </location>
</feature>
<dbReference type="Proteomes" id="UP001253637">
    <property type="component" value="Segment"/>
</dbReference>
<dbReference type="EMBL" id="LC625835">
    <property type="protein sequence ID" value="BCU02973.1"/>
    <property type="molecule type" value="Genomic_DNA"/>
</dbReference>